<keyword evidence="2" id="KW-1185">Reference proteome</keyword>
<dbReference type="Proteomes" id="UP000092462">
    <property type="component" value="Unassembled WGS sequence"/>
</dbReference>
<name>A0A1B0D8V5_PHLPP</name>
<organism evidence="1 2">
    <name type="scientific">Phlebotomus papatasi</name>
    <name type="common">Sandfly</name>
    <dbReference type="NCBI Taxonomy" id="29031"/>
    <lineage>
        <taxon>Eukaryota</taxon>
        <taxon>Metazoa</taxon>
        <taxon>Ecdysozoa</taxon>
        <taxon>Arthropoda</taxon>
        <taxon>Hexapoda</taxon>
        <taxon>Insecta</taxon>
        <taxon>Pterygota</taxon>
        <taxon>Neoptera</taxon>
        <taxon>Endopterygota</taxon>
        <taxon>Diptera</taxon>
        <taxon>Nematocera</taxon>
        <taxon>Psychodoidea</taxon>
        <taxon>Psychodidae</taxon>
        <taxon>Phlebotomus</taxon>
        <taxon>Phlebotomus</taxon>
    </lineage>
</organism>
<dbReference type="EMBL" id="AJVK01004118">
    <property type="status" value="NOT_ANNOTATED_CDS"/>
    <property type="molecule type" value="Genomic_DNA"/>
</dbReference>
<dbReference type="VEuPathDB" id="VectorBase:PPAI003978"/>
<dbReference type="AlphaFoldDB" id="A0A1B0D8V5"/>
<protein>
    <submittedName>
        <fullName evidence="1">Uncharacterized protein</fullName>
    </submittedName>
</protein>
<dbReference type="EnsemblMetazoa" id="PPAI003978-RA">
    <property type="protein sequence ID" value="PPAI003978-PA"/>
    <property type="gene ID" value="PPAI003978"/>
</dbReference>
<reference evidence="1" key="1">
    <citation type="submission" date="2022-08" db="UniProtKB">
        <authorList>
            <consortium name="EnsemblMetazoa"/>
        </authorList>
    </citation>
    <scope>IDENTIFICATION</scope>
    <source>
        <strain evidence="1">Israel</strain>
    </source>
</reference>
<dbReference type="EMBL" id="AJVK01004116">
    <property type="status" value="NOT_ANNOTATED_CDS"/>
    <property type="molecule type" value="Genomic_DNA"/>
</dbReference>
<proteinExistence type="predicted"/>
<accession>A0A1B0D8V5</accession>
<dbReference type="EMBL" id="AJVK01004117">
    <property type="status" value="NOT_ANNOTATED_CDS"/>
    <property type="molecule type" value="Genomic_DNA"/>
</dbReference>
<sequence length="67" mass="8495">MEQEKLSGLCLMSVHCNLFKEKWEWVYRTLDGSDRLQTRREWKIKEIQCAFLHYYWKMFDYFLRQTH</sequence>
<evidence type="ECO:0000313" key="2">
    <source>
        <dbReference type="Proteomes" id="UP000092462"/>
    </source>
</evidence>
<evidence type="ECO:0000313" key="1">
    <source>
        <dbReference type="EnsemblMetazoa" id="PPAI003978-PA"/>
    </source>
</evidence>